<gene>
    <name evidence="1" type="ORF">LPLAT_LOCUS9597</name>
</gene>
<protein>
    <recommendedName>
        <fullName evidence="3">DDE Tnp4 domain-containing protein</fullName>
    </recommendedName>
</protein>
<proteinExistence type="predicted"/>
<sequence>MGDVESYCHTPAPERRAARRLCARRRGKGGRARRSQLKIGRNVQFLPSSDVDEMIPHVIIACTVLHNICLDGIDENDVEDFIQEGIEMEIEEAYAGNIRNEEAGEVKRQYLCAIVAEA</sequence>
<evidence type="ECO:0000313" key="2">
    <source>
        <dbReference type="Proteomes" id="UP001497644"/>
    </source>
</evidence>
<dbReference type="AlphaFoldDB" id="A0AAV2NTU9"/>
<name>A0AAV2NTU9_9HYME</name>
<keyword evidence="2" id="KW-1185">Reference proteome</keyword>
<dbReference type="EMBL" id="OZ034828">
    <property type="protein sequence ID" value="CAL1683841.1"/>
    <property type="molecule type" value="Genomic_DNA"/>
</dbReference>
<organism evidence="1 2">
    <name type="scientific">Lasius platythorax</name>
    <dbReference type="NCBI Taxonomy" id="488582"/>
    <lineage>
        <taxon>Eukaryota</taxon>
        <taxon>Metazoa</taxon>
        <taxon>Ecdysozoa</taxon>
        <taxon>Arthropoda</taxon>
        <taxon>Hexapoda</taxon>
        <taxon>Insecta</taxon>
        <taxon>Pterygota</taxon>
        <taxon>Neoptera</taxon>
        <taxon>Endopterygota</taxon>
        <taxon>Hymenoptera</taxon>
        <taxon>Apocrita</taxon>
        <taxon>Aculeata</taxon>
        <taxon>Formicoidea</taxon>
        <taxon>Formicidae</taxon>
        <taxon>Formicinae</taxon>
        <taxon>Lasius</taxon>
        <taxon>Lasius</taxon>
    </lineage>
</organism>
<evidence type="ECO:0000313" key="1">
    <source>
        <dbReference type="EMBL" id="CAL1683841.1"/>
    </source>
</evidence>
<reference evidence="1" key="1">
    <citation type="submission" date="2024-04" db="EMBL/GenBank/DDBJ databases">
        <authorList>
            <consortium name="Molecular Ecology Group"/>
        </authorList>
    </citation>
    <scope>NUCLEOTIDE SEQUENCE</scope>
</reference>
<dbReference type="Proteomes" id="UP001497644">
    <property type="component" value="Chromosome 5"/>
</dbReference>
<evidence type="ECO:0008006" key="3">
    <source>
        <dbReference type="Google" id="ProtNLM"/>
    </source>
</evidence>
<accession>A0AAV2NTU9</accession>